<dbReference type="InterPro" id="IPR011990">
    <property type="entry name" value="TPR-like_helical_dom_sf"/>
</dbReference>
<name>A0A674CK94_SALTR</name>
<dbReference type="InterPro" id="IPR011989">
    <property type="entry name" value="ARM-like"/>
</dbReference>
<proteinExistence type="predicted"/>
<accession>A0A674CK94</accession>
<dbReference type="InParanoid" id="A0A674CK94"/>
<dbReference type="InterPro" id="IPR043195">
    <property type="entry name" value="TTC12"/>
</dbReference>
<feature type="compositionally biased region" description="Basic and acidic residues" evidence="2">
    <location>
        <begin position="107"/>
        <end position="117"/>
    </location>
</feature>
<organism evidence="5 6">
    <name type="scientific">Salmo trutta</name>
    <name type="common">Brown trout</name>
    <dbReference type="NCBI Taxonomy" id="8032"/>
    <lineage>
        <taxon>Eukaryota</taxon>
        <taxon>Metazoa</taxon>
        <taxon>Chordata</taxon>
        <taxon>Craniata</taxon>
        <taxon>Vertebrata</taxon>
        <taxon>Euteleostomi</taxon>
        <taxon>Actinopterygii</taxon>
        <taxon>Neopterygii</taxon>
        <taxon>Teleostei</taxon>
        <taxon>Protacanthopterygii</taxon>
        <taxon>Salmoniformes</taxon>
        <taxon>Salmonidae</taxon>
        <taxon>Salmoninae</taxon>
        <taxon>Salmo</taxon>
    </lineage>
</organism>
<evidence type="ECO:0000256" key="1">
    <source>
        <dbReference type="PROSITE-ProRule" id="PRU00339"/>
    </source>
</evidence>
<dbReference type="Proteomes" id="UP000472277">
    <property type="component" value="Chromosome 26"/>
</dbReference>
<feature type="repeat" description="TPR" evidence="1">
    <location>
        <begin position="178"/>
        <end position="211"/>
    </location>
</feature>
<dbReference type="SUPFAM" id="SSF48371">
    <property type="entry name" value="ARM repeat"/>
    <property type="match status" value="1"/>
</dbReference>
<evidence type="ECO:0000256" key="3">
    <source>
        <dbReference type="SAM" id="Phobius"/>
    </source>
</evidence>
<feature type="compositionally biased region" description="Basic and acidic residues" evidence="2">
    <location>
        <begin position="87"/>
        <end position="99"/>
    </location>
</feature>
<evidence type="ECO:0000259" key="4">
    <source>
        <dbReference type="Pfam" id="PF00100"/>
    </source>
</evidence>
<reference evidence="5" key="1">
    <citation type="submission" date="2025-08" db="UniProtKB">
        <authorList>
            <consortium name="Ensembl"/>
        </authorList>
    </citation>
    <scope>IDENTIFICATION</scope>
</reference>
<keyword evidence="1" id="KW-0802">TPR repeat</keyword>
<dbReference type="InterPro" id="IPR042235">
    <property type="entry name" value="ZP-C_dom"/>
</dbReference>
<dbReference type="Ensembl" id="ENSSTUT00000089160.1">
    <property type="protein sequence ID" value="ENSSTUP00000083843.1"/>
    <property type="gene ID" value="ENSSTUG00000036831.1"/>
</dbReference>
<dbReference type="InterPro" id="IPR019734">
    <property type="entry name" value="TPR_rpt"/>
</dbReference>
<keyword evidence="6" id="KW-1185">Reference proteome</keyword>
<keyword evidence="3" id="KW-1133">Transmembrane helix</keyword>
<dbReference type="GeneTree" id="ENSGT00940000164257"/>
<keyword evidence="3" id="KW-0812">Transmembrane</keyword>
<dbReference type="GO" id="GO:0007288">
    <property type="term" value="P:sperm axoneme assembly"/>
    <property type="evidence" value="ECO:0007669"/>
    <property type="project" value="TreeGrafter"/>
</dbReference>
<gene>
    <name evidence="5" type="primary">ttc12</name>
</gene>
<dbReference type="PANTHER" id="PTHR46540:SF1">
    <property type="entry name" value="TETRATRICOPEPTIDE REPEAT PROTEIN 12"/>
    <property type="match status" value="1"/>
</dbReference>
<dbReference type="Pfam" id="PF00100">
    <property type="entry name" value="Zona_pellucida"/>
    <property type="match status" value="1"/>
</dbReference>
<dbReference type="SUPFAM" id="SSF48452">
    <property type="entry name" value="TPR-like"/>
    <property type="match status" value="1"/>
</dbReference>
<evidence type="ECO:0000256" key="2">
    <source>
        <dbReference type="SAM" id="MobiDB-lite"/>
    </source>
</evidence>
<evidence type="ECO:0000313" key="5">
    <source>
        <dbReference type="Ensembl" id="ENSSTUP00000083843.1"/>
    </source>
</evidence>
<reference evidence="5" key="2">
    <citation type="submission" date="2025-09" db="UniProtKB">
        <authorList>
            <consortium name="Ensembl"/>
        </authorList>
    </citation>
    <scope>IDENTIFICATION</scope>
</reference>
<feature type="domain" description="ZP-C" evidence="4">
    <location>
        <begin position="722"/>
        <end position="816"/>
    </location>
</feature>
<dbReference type="InterPro" id="IPR016024">
    <property type="entry name" value="ARM-type_fold"/>
</dbReference>
<keyword evidence="3" id="KW-0472">Membrane</keyword>
<dbReference type="Pfam" id="PF13181">
    <property type="entry name" value="TPR_8"/>
    <property type="match status" value="2"/>
</dbReference>
<feature type="region of interest" description="Disordered" evidence="2">
    <location>
        <begin position="65"/>
        <end position="117"/>
    </location>
</feature>
<dbReference type="OMA" id="EVELCCA"/>
<dbReference type="Gene3D" id="2.60.40.4100">
    <property type="entry name" value="Zona pellucida, ZP-C domain"/>
    <property type="match status" value="1"/>
</dbReference>
<dbReference type="GO" id="GO:0061371">
    <property type="term" value="P:determination of heart left/right asymmetry"/>
    <property type="evidence" value="ECO:0007669"/>
    <property type="project" value="Ensembl"/>
</dbReference>
<dbReference type="SMART" id="SM00028">
    <property type="entry name" value="TPR"/>
    <property type="match status" value="3"/>
</dbReference>
<protein>
    <submittedName>
        <fullName evidence="5">Tetratricopeptide repeat domain 12</fullName>
    </submittedName>
</protein>
<dbReference type="PROSITE" id="PS50005">
    <property type="entry name" value="TPR"/>
    <property type="match status" value="1"/>
</dbReference>
<feature type="compositionally biased region" description="Polar residues" evidence="2">
    <location>
        <begin position="65"/>
        <end position="85"/>
    </location>
</feature>
<dbReference type="GO" id="GO:0070286">
    <property type="term" value="P:axonemal dynein complex assembly"/>
    <property type="evidence" value="ECO:0007669"/>
    <property type="project" value="TreeGrafter"/>
</dbReference>
<dbReference type="GO" id="GO:0005813">
    <property type="term" value="C:centrosome"/>
    <property type="evidence" value="ECO:0007669"/>
    <property type="project" value="TreeGrafter"/>
</dbReference>
<dbReference type="Gene3D" id="1.25.40.10">
    <property type="entry name" value="Tetratricopeptide repeat domain"/>
    <property type="match status" value="1"/>
</dbReference>
<evidence type="ECO:0000313" key="6">
    <source>
        <dbReference type="Proteomes" id="UP000472277"/>
    </source>
</evidence>
<dbReference type="GO" id="GO:0005737">
    <property type="term" value="C:cytoplasm"/>
    <property type="evidence" value="ECO:0007669"/>
    <property type="project" value="TreeGrafter"/>
</dbReference>
<dbReference type="InterPro" id="IPR055355">
    <property type="entry name" value="ZP-C"/>
</dbReference>
<sequence>MTKEFEDFESFLKNVDEISDLVKELNSSDVTSQQRAVEKADCYISTLKEKEEPCKTLLNRTVINTNPSQQAPAPTGSQNDPSSSADHFMKMMESDAEDRHKRRQRRQEKANALKEKGNEAYAQGEYETAVKLYSDGLDERRDMQPLYTNRAQSYIKLEKYKEAISDCEWALKCNDKCVKAYLHMGKAHLALKNYNESRLCYKKILEIEPGREKMLKEYLTQVDLEEERECQESKAWEEFDKGEEKATTVLQLLKKLDRPDQFPLYYCGGLKLLSHAITDCTGQTLFRLNNGFSIIQNNDTVRSCLLQKSTAPCAEELCVSVLKLWRVICAGNDENQKMLMRCPASKEYIVDLLVSGMAVVRKECLAFLSLYSQTPHGRCLAIENLNLHMLVGNLMVCISTRSQLETTALTILENFATENQFCLQLRDTFTTLIVLPFASLLRNITTFNRHSFPSLISTIGNMIGDDAIHNEVANCQDCWQAFLIAMKWCTHCEYREILYPLLGLMINLSGNSSTAIQEHAVPISGVCLGLLSDPDGGIITRATGLLSKVLPQSPAATEDAVQRGVVGTMRTLLKGSGKTTTKYLIKTLTVCTAISQTAQEEWVKCDKRLHTLRRLLGPSSEEAVAGNAALCLGHCLGVRGAASSLLGTDTVLLLLRHAAGDAKRSAVQQNSAIALGKLCKAEPRLAVISDDICGTGNYTAEMNLNLERDVLPGDFVPALGIIHVVIKLKTNNSQVNLEIKSCCLSPTVQLDEINTTCCVFSRSPLSPRGIRLLPSILSKRASFTISLFQMINYSMAYLHCDLSICLRNHTECERQCLQPRDLFSEEGPEAITNLRNRISFGPMLKGAENSSLPGEMDTAAEMEIMLVILGMVVGCSLMTGTLLLLWMAYRRRRADWMVYPESRACCGCLRRGDMILP</sequence>
<feature type="transmembrane region" description="Helical" evidence="3">
    <location>
        <begin position="864"/>
        <end position="889"/>
    </location>
</feature>
<dbReference type="PANTHER" id="PTHR46540">
    <property type="entry name" value="TETRATRICOPEPTIDE REPEAT PROTEIN 12"/>
    <property type="match status" value="1"/>
</dbReference>
<dbReference type="Gene3D" id="1.25.10.10">
    <property type="entry name" value="Leucine-rich Repeat Variant"/>
    <property type="match status" value="1"/>
</dbReference>
<dbReference type="AlphaFoldDB" id="A0A674CK94"/>